<dbReference type="PATRIC" id="fig|1544416.3.peg.944"/>
<dbReference type="RefSeq" id="WP_055122138.1">
    <property type="nucleotide sequence ID" value="NZ_LKST01000002.1"/>
</dbReference>
<sequence>MTTPSAEMMRFTRVAYEGAQARTAAQLADAPELIGTRPRSVVVLATDTLARASAGLLVALKEPLRVPVVLARTLPSYVGALDVLIVVGSRAEDEHAARAMSVASQRGATVVYAGPTEGPLRADAPERAVLLDAPQAAPAISPARTLCAVSAVLDLTEDDPHLVSTRLEHLADVVDEEIARVHAEREETVNPARNLRSWCEGARIMHTGYGAVPLALAEVVARAWSAYALPSGVAEPHEAADAVAAGVGAAPRDLFYDPFLDGEREMLPLKVVVWAAEAAHFPGGLAQSTPAVAHGPAAEALCLIVRALAATVPLEEHRE</sequence>
<proteinExistence type="predicted"/>
<dbReference type="OrthoDB" id="4427542at2"/>
<organism evidence="1 2">
    <name type="scientific">Corynebacterium oculi</name>
    <dbReference type="NCBI Taxonomy" id="1544416"/>
    <lineage>
        <taxon>Bacteria</taxon>
        <taxon>Bacillati</taxon>
        <taxon>Actinomycetota</taxon>
        <taxon>Actinomycetes</taxon>
        <taxon>Mycobacteriales</taxon>
        <taxon>Corynebacteriaceae</taxon>
        <taxon>Corynebacterium</taxon>
    </lineage>
</organism>
<reference evidence="1 2" key="1">
    <citation type="submission" date="2015-10" db="EMBL/GenBank/DDBJ databases">
        <title>Corynebacteirum lowii and Corynebacterium oculi species nova, derived from human clinical disease and and emended description of Corynebacterium mastiditis.</title>
        <authorList>
            <person name="Bernard K."/>
            <person name="Pacheco A.L."/>
            <person name="Mcdougall C."/>
            <person name="Burtx T."/>
            <person name="Weibe D."/>
            <person name="Tyler S."/>
            <person name="Olson A.B."/>
            <person name="Cnockaert M."/>
            <person name="Eguchi H."/>
            <person name="Kuwahara T."/>
            <person name="Nakayama-Imaohji H."/>
            <person name="Boudewijins M."/>
            <person name="Van Hoecke F."/>
            <person name="Bernier A.-M."/>
            <person name="Vandamme P."/>
        </authorList>
    </citation>
    <scope>NUCLEOTIDE SEQUENCE [LARGE SCALE GENOMIC DNA]</scope>
    <source>
        <strain evidence="1 2">NML 130210</strain>
    </source>
</reference>
<keyword evidence="2" id="KW-1185">Reference proteome</keyword>
<protein>
    <recommendedName>
        <fullName evidence="3">Bifunctional glucose-6-phosphate/mannose-6-phosphate isomerase C-terminal domain-containing protein</fullName>
    </recommendedName>
</protein>
<dbReference type="EMBL" id="LKST01000002">
    <property type="protein sequence ID" value="KQB84142.1"/>
    <property type="molecule type" value="Genomic_DNA"/>
</dbReference>
<evidence type="ECO:0000313" key="2">
    <source>
        <dbReference type="Proteomes" id="UP000050517"/>
    </source>
</evidence>
<dbReference type="STRING" id="1544416.Cocul_00939"/>
<gene>
    <name evidence="1" type="ORF">Cocul_00939</name>
</gene>
<comment type="caution">
    <text evidence="1">The sequence shown here is derived from an EMBL/GenBank/DDBJ whole genome shotgun (WGS) entry which is preliminary data.</text>
</comment>
<evidence type="ECO:0008006" key="3">
    <source>
        <dbReference type="Google" id="ProtNLM"/>
    </source>
</evidence>
<evidence type="ECO:0000313" key="1">
    <source>
        <dbReference type="EMBL" id="KQB84142.1"/>
    </source>
</evidence>
<dbReference type="InterPro" id="IPR046348">
    <property type="entry name" value="SIS_dom_sf"/>
</dbReference>
<dbReference type="Proteomes" id="UP000050517">
    <property type="component" value="Unassembled WGS sequence"/>
</dbReference>
<dbReference type="GO" id="GO:0097367">
    <property type="term" value="F:carbohydrate derivative binding"/>
    <property type="evidence" value="ECO:0007669"/>
    <property type="project" value="InterPro"/>
</dbReference>
<name>A0A0Q0U8X4_9CORY</name>
<accession>A0A0Q0U8X4</accession>
<dbReference type="GO" id="GO:1901135">
    <property type="term" value="P:carbohydrate derivative metabolic process"/>
    <property type="evidence" value="ECO:0007669"/>
    <property type="project" value="InterPro"/>
</dbReference>
<dbReference type="AlphaFoldDB" id="A0A0Q0U8X4"/>
<dbReference type="SUPFAM" id="SSF53697">
    <property type="entry name" value="SIS domain"/>
    <property type="match status" value="1"/>
</dbReference>